<dbReference type="AlphaFoldDB" id="A0AAP2DIU8"/>
<name>A0AAP2DIU8_9BACT</name>
<evidence type="ECO:0000256" key="1">
    <source>
        <dbReference type="ARBA" id="ARBA00011344"/>
    </source>
</evidence>
<dbReference type="SUPFAM" id="SSF54427">
    <property type="entry name" value="NTF2-like"/>
    <property type="match status" value="1"/>
</dbReference>
<dbReference type="Gene3D" id="1.10.10.10">
    <property type="entry name" value="Winged helix-like DNA-binding domain superfamily/Winged helix DNA-binding domain"/>
    <property type="match status" value="1"/>
</dbReference>
<dbReference type="InterPro" id="IPR013249">
    <property type="entry name" value="RNA_pol_sigma70_r4_t2"/>
</dbReference>
<dbReference type="InterPro" id="IPR032710">
    <property type="entry name" value="NTF2-like_dom_sf"/>
</dbReference>
<dbReference type="NCBIfam" id="TIGR02937">
    <property type="entry name" value="sigma70-ECF"/>
    <property type="match status" value="1"/>
</dbReference>
<dbReference type="Gene3D" id="1.10.1740.10">
    <property type="match status" value="1"/>
</dbReference>
<dbReference type="InterPro" id="IPR007627">
    <property type="entry name" value="RNA_pol_sigma70_r2"/>
</dbReference>
<accession>A0AAP2DIU8</accession>
<dbReference type="Pfam" id="PF08281">
    <property type="entry name" value="Sigma70_r4_2"/>
    <property type="match status" value="1"/>
</dbReference>
<dbReference type="PANTHER" id="PTHR30173:SF36">
    <property type="entry name" value="ECF RNA POLYMERASE SIGMA FACTOR SIGJ"/>
    <property type="match status" value="1"/>
</dbReference>
<gene>
    <name evidence="4" type="ORF">KK083_05725</name>
</gene>
<dbReference type="EMBL" id="JAHESF010000004">
    <property type="protein sequence ID" value="MBT1696364.1"/>
    <property type="molecule type" value="Genomic_DNA"/>
</dbReference>
<dbReference type="InterPro" id="IPR036388">
    <property type="entry name" value="WH-like_DNA-bd_sf"/>
</dbReference>
<dbReference type="InterPro" id="IPR013324">
    <property type="entry name" value="RNA_pol_sigma_r3/r4-like"/>
</dbReference>
<feature type="domain" description="RNA polymerase sigma factor 70 region 4 type 2" evidence="3">
    <location>
        <begin position="98"/>
        <end position="148"/>
    </location>
</feature>
<dbReference type="GO" id="GO:0016987">
    <property type="term" value="F:sigma factor activity"/>
    <property type="evidence" value="ECO:0007669"/>
    <property type="project" value="InterPro"/>
</dbReference>
<evidence type="ECO:0000313" key="5">
    <source>
        <dbReference type="Proteomes" id="UP001319200"/>
    </source>
</evidence>
<comment type="subunit">
    <text evidence="1">Interacts transiently with the RNA polymerase catalytic core formed by RpoA, RpoB, RpoC and RpoZ (2 alpha, 1 beta, 1 beta' and 1 omega subunit) to form the RNA polymerase holoenzyme that can initiate transcription.</text>
</comment>
<dbReference type="GO" id="GO:0003677">
    <property type="term" value="F:DNA binding"/>
    <property type="evidence" value="ECO:0007669"/>
    <property type="project" value="InterPro"/>
</dbReference>
<dbReference type="GO" id="GO:0006352">
    <property type="term" value="P:DNA-templated transcription initiation"/>
    <property type="evidence" value="ECO:0007669"/>
    <property type="project" value="InterPro"/>
</dbReference>
<dbReference type="InterPro" id="IPR052704">
    <property type="entry name" value="ECF_Sigma-70_Domain"/>
</dbReference>
<dbReference type="RefSeq" id="WP_254161623.1">
    <property type="nucleotide sequence ID" value="NZ_JAHESF010000004.1"/>
</dbReference>
<dbReference type="SUPFAM" id="SSF88659">
    <property type="entry name" value="Sigma3 and sigma4 domains of RNA polymerase sigma factors"/>
    <property type="match status" value="1"/>
</dbReference>
<organism evidence="4 5">
    <name type="scientific">Chryseosolibacter histidini</name>
    <dbReference type="NCBI Taxonomy" id="2782349"/>
    <lineage>
        <taxon>Bacteria</taxon>
        <taxon>Pseudomonadati</taxon>
        <taxon>Bacteroidota</taxon>
        <taxon>Cytophagia</taxon>
        <taxon>Cytophagales</taxon>
        <taxon>Chryseotaleaceae</taxon>
        <taxon>Chryseosolibacter</taxon>
    </lineage>
</organism>
<evidence type="ECO:0000259" key="3">
    <source>
        <dbReference type="Pfam" id="PF08281"/>
    </source>
</evidence>
<reference evidence="4 5" key="1">
    <citation type="submission" date="2021-05" db="EMBL/GenBank/DDBJ databases">
        <title>A Polyphasic approach of four new species of the genus Ohtaekwangia: Ohtaekwangia histidinii sp. nov., Ohtaekwangia cretensis sp. nov., Ohtaekwangia indiensis sp. nov., Ohtaekwangia reichenbachii sp. nov. from diverse environment.</title>
        <authorList>
            <person name="Octaviana S."/>
        </authorList>
    </citation>
    <scope>NUCLEOTIDE SEQUENCE [LARGE SCALE GENOMIC DNA]</scope>
    <source>
        <strain evidence="4 5">PWU4</strain>
    </source>
</reference>
<feature type="domain" description="RNA polymerase sigma-70 region 2" evidence="2">
    <location>
        <begin position="3"/>
        <end position="65"/>
    </location>
</feature>
<evidence type="ECO:0000313" key="4">
    <source>
        <dbReference type="EMBL" id="MBT1696364.1"/>
    </source>
</evidence>
<keyword evidence="5" id="KW-1185">Reference proteome</keyword>
<comment type="caution">
    <text evidence="4">The sequence shown here is derived from an EMBL/GenBank/DDBJ whole genome shotgun (WGS) entry which is preliminary data.</text>
</comment>
<protein>
    <submittedName>
        <fullName evidence="4">Sigma-70 family RNA polymerase sigma factor</fullName>
    </submittedName>
</protein>
<dbReference type="Pfam" id="PF04542">
    <property type="entry name" value="Sigma70_r2"/>
    <property type="match status" value="1"/>
</dbReference>
<dbReference type="SUPFAM" id="SSF88946">
    <property type="entry name" value="Sigma2 domain of RNA polymerase sigma factors"/>
    <property type="match status" value="1"/>
</dbReference>
<proteinExistence type="predicted"/>
<dbReference type="Gene3D" id="3.10.450.50">
    <property type="match status" value="1"/>
</dbReference>
<evidence type="ECO:0000259" key="2">
    <source>
        <dbReference type="Pfam" id="PF04542"/>
    </source>
</evidence>
<dbReference type="PANTHER" id="PTHR30173">
    <property type="entry name" value="SIGMA 19 FACTOR"/>
    <property type="match status" value="1"/>
</dbReference>
<dbReference type="Proteomes" id="UP001319200">
    <property type="component" value="Unassembled WGS sequence"/>
</dbReference>
<dbReference type="InterPro" id="IPR013325">
    <property type="entry name" value="RNA_pol_sigma_r2"/>
</dbReference>
<dbReference type="InterPro" id="IPR014284">
    <property type="entry name" value="RNA_pol_sigma-70_dom"/>
</dbReference>
<dbReference type="CDD" id="cd06171">
    <property type="entry name" value="Sigma70_r4"/>
    <property type="match status" value="1"/>
</dbReference>
<sequence length="274" mass="31655">MDDLRPLLTVYAYNILGSYEDAKDVVQDTFLKFSQISHEQINDNKSYLIRMVVNLAIDQKRKQKKRRAGYPGEWLPEPVATEDAESSIHRREILSYSLMVLLEKLNARQRAVFILKEAFDYEHEEIAAILGITVDNSRKTLSRARQQLQSDSPSDTVNIKPEHLARYLETIQHGDIKQLEQLLSEDVDFISDGGGKAKASMNTVYGKQPVVLMITGLYRKFHSQWRVERKWVNHQPALFYYENNKLVSCEILTLSEGRIAHVYMIRNPDKLASL</sequence>